<dbReference type="PRINTS" id="PR00080">
    <property type="entry name" value="SDRFAMILY"/>
</dbReference>
<accession>A0A6J7AVQ3</accession>
<protein>
    <submittedName>
        <fullName evidence="3">Unannotated protein</fullName>
    </submittedName>
</protein>
<evidence type="ECO:0000256" key="1">
    <source>
        <dbReference type="ARBA" id="ARBA00006484"/>
    </source>
</evidence>
<dbReference type="InterPro" id="IPR002347">
    <property type="entry name" value="SDR_fam"/>
</dbReference>
<dbReference type="AlphaFoldDB" id="A0A6J7AVQ3"/>
<dbReference type="GO" id="GO:0016491">
    <property type="term" value="F:oxidoreductase activity"/>
    <property type="evidence" value="ECO:0007669"/>
    <property type="project" value="UniProtKB-KW"/>
</dbReference>
<proteinExistence type="inferred from homology"/>
<dbReference type="EMBL" id="CAFABA010000232">
    <property type="protein sequence ID" value="CAB4836770.1"/>
    <property type="molecule type" value="Genomic_DNA"/>
</dbReference>
<name>A0A6J7AVQ3_9ZZZZ</name>
<dbReference type="CDD" id="cd05233">
    <property type="entry name" value="SDR_c"/>
    <property type="match status" value="1"/>
</dbReference>
<dbReference type="PIRSF" id="PIRSF000126">
    <property type="entry name" value="11-beta-HSD1"/>
    <property type="match status" value="1"/>
</dbReference>
<dbReference type="PANTHER" id="PTHR44196">
    <property type="entry name" value="DEHYDROGENASE/REDUCTASE SDR FAMILY MEMBER 7B"/>
    <property type="match status" value="1"/>
</dbReference>
<dbReference type="PRINTS" id="PR00081">
    <property type="entry name" value="GDHRDH"/>
</dbReference>
<comment type="similarity">
    <text evidence="1">Belongs to the short-chain dehydrogenases/reductases (SDR) family.</text>
</comment>
<sequence length="265" mass="27964">MARWERALVTGASAGIGTEIARQLVAEGVAVVLVARRGDRLESLRDELGAANVEVLVADLASLDDLERVAARMADDDEPIDLLVNNAGFSSFGQFWELPVADARGQIDVNVGALVRLSHAAAARMIAVGRGTILNISSIAGNQPGPGNSVYNATKAFVTNFSEGLALELRGTGVHVTASCPGLTYSEFHTVAGLTDSRSERVAFMWMPAADVARDALDAAARGTVVRVNGWRNRAIALGMRALPRTVARGLVGQVRARTHPDPTS</sequence>
<gene>
    <name evidence="3" type="ORF">UFOPK3139_03215</name>
</gene>
<dbReference type="PANTHER" id="PTHR44196:SF2">
    <property type="entry name" value="SHORT-CHAIN DEHYDROGENASE-RELATED"/>
    <property type="match status" value="1"/>
</dbReference>
<reference evidence="3" key="1">
    <citation type="submission" date="2020-05" db="EMBL/GenBank/DDBJ databases">
        <authorList>
            <person name="Chiriac C."/>
            <person name="Salcher M."/>
            <person name="Ghai R."/>
            <person name="Kavagutti S V."/>
        </authorList>
    </citation>
    <scope>NUCLEOTIDE SEQUENCE</scope>
</reference>
<evidence type="ECO:0000313" key="3">
    <source>
        <dbReference type="EMBL" id="CAB4836770.1"/>
    </source>
</evidence>
<organism evidence="3">
    <name type="scientific">freshwater metagenome</name>
    <dbReference type="NCBI Taxonomy" id="449393"/>
    <lineage>
        <taxon>unclassified sequences</taxon>
        <taxon>metagenomes</taxon>
        <taxon>ecological metagenomes</taxon>
    </lineage>
</organism>
<dbReference type="Pfam" id="PF00106">
    <property type="entry name" value="adh_short"/>
    <property type="match status" value="1"/>
</dbReference>
<dbReference type="InterPro" id="IPR020904">
    <property type="entry name" value="Sc_DH/Rdtase_CS"/>
</dbReference>
<dbReference type="PROSITE" id="PS00061">
    <property type="entry name" value="ADH_SHORT"/>
    <property type="match status" value="1"/>
</dbReference>
<dbReference type="InterPro" id="IPR036291">
    <property type="entry name" value="NAD(P)-bd_dom_sf"/>
</dbReference>
<dbReference type="SUPFAM" id="SSF51735">
    <property type="entry name" value="NAD(P)-binding Rossmann-fold domains"/>
    <property type="match status" value="1"/>
</dbReference>
<dbReference type="Gene3D" id="3.40.50.720">
    <property type="entry name" value="NAD(P)-binding Rossmann-like Domain"/>
    <property type="match status" value="1"/>
</dbReference>
<keyword evidence="2" id="KW-0560">Oxidoreductase</keyword>
<dbReference type="GO" id="GO:0016020">
    <property type="term" value="C:membrane"/>
    <property type="evidence" value="ECO:0007669"/>
    <property type="project" value="TreeGrafter"/>
</dbReference>
<evidence type="ECO:0000256" key="2">
    <source>
        <dbReference type="ARBA" id="ARBA00023002"/>
    </source>
</evidence>